<evidence type="ECO:0000313" key="1">
    <source>
        <dbReference type="EMBL" id="OWW19085.1"/>
    </source>
</evidence>
<gene>
    <name evidence="1" type="ORF">AYR66_05865</name>
</gene>
<protein>
    <submittedName>
        <fullName evidence="1">Uncharacterized protein</fullName>
    </submittedName>
</protein>
<dbReference type="EMBL" id="LSTO01000001">
    <property type="protein sequence ID" value="OWW19085.1"/>
    <property type="molecule type" value="Genomic_DNA"/>
</dbReference>
<dbReference type="AlphaFoldDB" id="A0A254T934"/>
<accession>A0A254T934</accession>
<comment type="caution">
    <text evidence="1">The sequence shown here is derived from an EMBL/GenBank/DDBJ whole genome shotgun (WGS) entry which is preliminary data.</text>
</comment>
<reference evidence="1 2" key="1">
    <citation type="submission" date="2016-02" db="EMBL/GenBank/DDBJ databases">
        <authorList>
            <person name="Wen L."/>
            <person name="He K."/>
            <person name="Yang H."/>
        </authorList>
    </citation>
    <scope>NUCLEOTIDE SEQUENCE [LARGE SCALE GENOMIC DNA]</scope>
    <source>
        <strain evidence="1 2">TSA40</strain>
    </source>
</reference>
<name>A0A254T934_9BURK</name>
<sequence length="138" mass="14873">MGFSAGKGCGRMPDISLSAPGMAAWSSLVDSCRNSASASPTPLLASVWLSCWSSMDVYMRLCWLSNMPSCGVASRMLFMTMFMNRASNCCAAPLSASGEFWRAAWRNSPTSLTSMASFPVRLLVEEIMASDDFQLGAQ</sequence>
<dbReference type="Proteomes" id="UP000197535">
    <property type="component" value="Unassembled WGS sequence"/>
</dbReference>
<keyword evidence="2" id="KW-1185">Reference proteome</keyword>
<proteinExistence type="predicted"/>
<organism evidence="1 2">
    <name type="scientific">Noviherbaspirillum denitrificans</name>
    <dbReference type="NCBI Taxonomy" id="1968433"/>
    <lineage>
        <taxon>Bacteria</taxon>
        <taxon>Pseudomonadati</taxon>
        <taxon>Pseudomonadota</taxon>
        <taxon>Betaproteobacteria</taxon>
        <taxon>Burkholderiales</taxon>
        <taxon>Oxalobacteraceae</taxon>
        <taxon>Noviherbaspirillum</taxon>
    </lineage>
</organism>
<evidence type="ECO:0000313" key="2">
    <source>
        <dbReference type="Proteomes" id="UP000197535"/>
    </source>
</evidence>